<reference evidence="1" key="2">
    <citation type="submission" date="2016-06" db="EMBL/GenBank/DDBJ databases">
        <title>The genome of a short-lived fish provides insights into sex chromosome evolution and the genetic control of aging.</title>
        <authorList>
            <person name="Reichwald K."/>
            <person name="Felder M."/>
            <person name="Petzold A."/>
            <person name="Koch P."/>
            <person name="Groth M."/>
            <person name="Platzer M."/>
        </authorList>
    </citation>
    <scope>NUCLEOTIDE SEQUENCE</scope>
    <source>
        <tissue evidence="1">Brain</tissue>
    </source>
</reference>
<proteinExistence type="predicted"/>
<protein>
    <submittedName>
        <fullName evidence="1">Uncharacterized protein</fullName>
    </submittedName>
</protein>
<reference evidence="1" key="1">
    <citation type="submission" date="2016-05" db="EMBL/GenBank/DDBJ databases">
        <authorList>
            <person name="Lavstsen T."/>
            <person name="Jespersen J.S."/>
        </authorList>
    </citation>
    <scope>NUCLEOTIDE SEQUENCE</scope>
    <source>
        <tissue evidence="1">Brain</tissue>
    </source>
</reference>
<sequence>EQLEANSVLQEASNKQLLVKTRTEALIVPRENVDGSTGSDGDMR</sequence>
<name>A0A1A8AI94_NOTFU</name>
<evidence type="ECO:0000313" key="1">
    <source>
        <dbReference type="EMBL" id="SBP54186.1"/>
    </source>
</evidence>
<dbReference type="AlphaFoldDB" id="A0A1A8AI94"/>
<organism evidence="1">
    <name type="scientific">Nothobranchius furzeri</name>
    <name type="common">Turquoise killifish</name>
    <dbReference type="NCBI Taxonomy" id="105023"/>
    <lineage>
        <taxon>Eukaryota</taxon>
        <taxon>Metazoa</taxon>
        <taxon>Chordata</taxon>
        <taxon>Craniata</taxon>
        <taxon>Vertebrata</taxon>
        <taxon>Euteleostomi</taxon>
        <taxon>Actinopterygii</taxon>
        <taxon>Neopterygii</taxon>
        <taxon>Teleostei</taxon>
        <taxon>Neoteleostei</taxon>
        <taxon>Acanthomorphata</taxon>
        <taxon>Ovalentaria</taxon>
        <taxon>Atherinomorphae</taxon>
        <taxon>Cyprinodontiformes</taxon>
        <taxon>Nothobranchiidae</taxon>
        <taxon>Nothobranchius</taxon>
    </lineage>
</organism>
<gene>
    <name evidence="1" type="primary">Nfu_g_1_018946</name>
</gene>
<feature type="non-terminal residue" evidence="1">
    <location>
        <position position="1"/>
    </location>
</feature>
<feature type="non-terminal residue" evidence="1">
    <location>
        <position position="44"/>
    </location>
</feature>
<accession>A0A1A8AI94</accession>
<dbReference type="EMBL" id="HADY01015701">
    <property type="protein sequence ID" value="SBP54186.1"/>
    <property type="molecule type" value="Transcribed_RNA"/>
</dbReference>